<sequence>METGDITKSAFANEFAYFRYRCSMCHRLPWTLLNIPSFWTVPLNSATVAQDNGMRCRLPDEVSPDGVLPGEVSSSRCVDYQMRYHLEMRCGLPDEV</sequence>
<gene>
    <name evidence="1" type="ORF">CEXT_190661</name>
</gene>
<dbReference type="EMBL" id="BPLR01008573">
    <property type="protein sequence ID" value="GIY25762.1"/>
    <property type="molecule type" value="Genomic_DNA"/>
</dbReference>
<comment type="caution">
    <text evidence="1">The sequence shown here is derived from an EMBL/GenBank/DDBJ whole genome shotgun (WGS) entry which is preliminary data.</text>
</comment>
<evidence type="ECO:0000313" key="1">
    <source>
        <dbReference type="EMBL" id="GIY25762.1"/>
    </source>
</evidence>
<protein>
    <submittedName>
        <fullName evidence="1">Uncharacterized protein</fullName>
    </submittedName>
</protein>
<keyword evidence="2" id="KW-1185">Reference proteome</keyword>
<dbReference type="AlphaFoldDB" id="A0AAV4RWK9"/>
<name>A0AAV4RWK9_CAEEX</name>
<evidence type="ECO:0000313" key="2">
    <source>
        <dbReference type="Proteomes" id="UP001054945"/>
    </source>
</evidence>
<dbReference type="Proteomes" id="UP001054945">
    <property type="component" value="Unassembled WGS sequence"/>
</dbReference>
<proteinExistence type="predicted"/>
<reference evidence="1 2" key="1">
    <citation type="submission" date="2021-06" db="EMBL/GenBank/DDBJ databases">
        <title>Caerostris extrusa draft genome.</title>
        <authorList>
            <person name="Kono N."/>
            <person name="Arakawa K."/>
        </authorList>
    </citation>
    <scope>NUCLEOTIDE SEQUENCE [LARGE SCALE GENOMIC DNA]</scope>
</reference>
<accession>A0AAV4RWK9</accession>
<organism evidence="1 2">
    <name type="scientific">Caerostris extrusa</name>
    <name type="common">Bark spider</name>
    <name type="synonym">Caerostris bankana</name>
    <dbReference type="NCBI Taxonomy" id="172846"/>
    <lineage>
        <taxon>Eukaryota</taxon>
        <taxon>Metazoa</taxon>
        <taxon>Ecdysozoa</taxon>
        <taxon>Arthropoda</taxon>
        <taxon>Chelicerata</taxon>
        <taxon>Arachnida</taxon>
        <taxon>Araneae</taxon>
        <taxon>Araneomorphae</taxon>
        <taxon>Entelegynae</taxon>
        <taxon>Araneoidea</taxon>
        <taxon>Araneidae</taxon>
        <taxon>Caerostris</taxon>
    </lineage>
</organism>